<dbReference type="AlphaFoldDB" id="A0AAE0F5R3"/>
<accession>A0AAE0F5R3</accession>
<keyword evidence="1" id="KW-1133">Transmembrane helix</keyword>
<reference evidence="2 3" key="1">
    <citation type="journal article" date="2015" name="Genome Biol. Evol.">
        <title>Comparative Genomics of a Bacterivorous Green Alga Reveals Evolutionary Causalities and Consequences of Phago-Mixotrophic Mode of Nutrition.</title>
        <authorList>
            <person name="Burns J.A."/>
            <person name="Paasch A."/>
            <person name="Narechania A."/>
            <person name="Kim E."/>
        </authorList>
    </citation>
    <scope>NUCLEOTIDE SEQUENCE [LARGE SCALE GENOMIC DNA]</scope>
    <source>
        <strain evidence="2 3">PLY_AMNH</strain>
    </source>
</reference>
<evidence type="ECO:0000313" key="3">
    <source>
        <dbReference type="Proteomes" id="UP001190700"/>
    </source>
</evidence>
<evidence type="ECO:0000313" key="2">
    <source>
        <dbReference type="EMBL" id="KAK3252534.1"/>
    </source>
</evidence>
<proteinExistence type="predicted"/>
<dbReference type="Proteomes" id="UP001190700">
    <property type="component" value="Unassembled WGS sequence"/>
</dbReference>
<dbReference type="EMBL" id="LGRX02025353">
    <property type="protein sequence ID" value="KAK3252534.1"/>
    <property type="molecule type" value="Genomic_DNA"/>
</dbReference>
<feature type="transmembrane region" description="Helical" evidence="1">
    <location>
        <begin position="68"/>
        <end position="86"/>
    </location>
</feature>
<evidence type="ECO:0000256" key="1">
    <source>
        <dbReference type="SAM" id="Phobius"/>
    </source>
</evidence>
<protein>
    <submittedName>
        <fullName evidence="2">Uncharacterized protein</fullName>
    </submittedName>
</protein>
<name>A0AAE0F5R3_9CHLO</name>
<keyword evidence="3" id="KW-1185">Reference proteome</keyword>
<keyword evidence="1" id="KW-0812">Transmembrane</keyword>
<keyword evidence="1" id="KW-0472">Membrane</keyword>
<organism evidence="2 3">
    <name type="scientific">Cymbomonas tetramitiformis</name>
    <dbReference type="NCBI Taxonomy" id="36881"/>
    <lineage>
        <taxon>Eukaryota</taxon>
        <taxon>Viridiplantae</taxon>
        <taxon>Chlorophyta</taxon>
        <taxon>Pyramimonadophyceae</taxon>
        <taxon>Pyramimonadales</taxon>
        <taxon>Pyramimonadaceae</taxon>
        <taxon>Cymbomonas</taxon>
    </lineage>
</organism>
<comment type="caution">
    <text evidence="2">The sequence shown here is derived from an EMBL/GenBank/DDBJ whole genome shotgun (WGS) entry which is preliminary data.</text>
</comment>
<sequence length="116" mass="12464">MGESRGLEGGGTAPEQVKHLVEQWASGLMAMSERAARLLRGEVGTVGAHGEDLGRGVNGEVVGGLDTLLLRAWGCILAIVTTLLVLQQDKMWHAIQVLPPQRCQSRRVAWRTAAVL</sequence>
<gene>
    <name evidence="2" type="ORF">CYMTET_38168</name>
</gene>